<comment type="caution">
    <text evidence="1">The sequence shown here is derived from an EMBL/GenBank/DDBJ whole genome shotgun (WGS) entry which is preliminary data.</text>
</comment>
<proteinExistence type="predicted"/>
<dbReference type="EMBL" id="AAGTPA010000003">
    <property type="protein sequence ID" value="EBR8432255.1"/>
    <property type="molecule type" value="Genomic_DNA"/>
</dbReference>
<evidence type="ECO:0000313" key="1">
    <source>
        <dbReference type="EMBL" id="EBR8432255.1"/>
    </source>
</evidence>
<dbReference type="AlphaFoldDB" id="A0A5U8J427"/>
<protein>
    <submittedName>
        <fullName evidence="1">Uncharacterized protein</fullName>
    </submittedName>
</protein>
<name>A0A5U8J427_SALET</name>
<sequence>MGGVLPAVKFNPIGYSQYIDAAKKLYISNIDAVYAYCELKSPSYDEGVKICRDLDYFRHLCEDLLNLDCRFGPYVTNSLDAKRLLAWLDGNADLYKKLAAKVSSLKEWV</sequence>
<dbReference type="Proteomes" id="UP000839597">
    <property type="component" value="Unassembled WGS sequence"/>
</dbReference>
<accession>A0A5U8J427</accession>
<gene>
    <name evidence="1" type="ORF">DOI44_04210</name>
</gene>
<reference evidence="1" key="1">
    <citation type="submission" date="2018-06" db="EMBL/GenBank/DDBJ databases">
        <authorList>
            <person name="Ashton P.M."/>
            <person name="Dallman T."/>
            <person name="Nair S."/>
            <person name="De Pinna E."/>
            <person name="Peters T."/>
            <person name="Grant K."/>
        </authorList>
    </citation>
    <scope>NUCLEOTIDE SEQUENCE [LARGE SCALE GENOMIC DNA]</scope>
    <source>
        <strain evidence="1">449454</strain>
    </source>
</reference>
<organism evidence="1">
    <name type="scientific">Salmonella enterica subsp. enterica serovar Panama</name>
    <dbReference type="NCBI Taxonomy" id="29472"/>
    <lineage>
        <taxon>Bacteria</taxon>
        <taxon>Pseudomonadati</taxon>
        <taxon>Pseudomonadota</taxon>
        <taxon>Gammaproteobacteria</taxon>
        <taxon>Enterobacterales</taxon>
        <taxon>Enterobacteriaceae</taxon>
        <taxon>Salmonella</taxon>
    </lineage>
</organism>